<feature type="compositionally biased region" description="Low complexity" evidence="1">
    <location>
        <begin position="24"/>
        <end position="56"/>
    </location>
</feature>
<feature type="compositionally biased region" description="Basic residues" evidence="1">
    <location>
        <begin position="152"/>
        <end position="164"/>
    </location>
</feature>
<evidence type="ECO:0008006" key="5">
    <source>
        <dbReference type="Google" id="ProtNLM"/>
    </source>
</evidence>
<name>A0A316VLY1_9BASI</name>
<keyword evidence="4" id="KW-1185">Reference proteome</keyword>
<dbReference type="EMBL" id="KZ819602">
    <property type="protein sequence ID" value="PWN38576.1"/>
    <property type="molecule type" value="Genomic_DNA"/>
</dbReference>
<evidence type="ECO:0000313" key="3">
    <source>
        <dbReference type="EMBL" id="PWN38576.1"/>
    </source>
</evidence>
<feature type="compositionally biased region" description="Polar residues" evidence="1">
    <location>
        <begin position="201"/>
        <end position="226"/>
    </location>
</feature>
<protein>
    <recommendedName>
        <fullName evidence="5">BZIP domain-containing protein</fullName>
    </recommendedName>
</protein>
<feature type="region of interest" description="Disordered" evidence="1">
    <location>
        <begin position="24"/>
        <end position="119"/>
    </location>
</feature>
<feature type="compositionally biased region" description="Basic and acidic residues" evidence="1">
    <location>
        <begin position="227"/>
        <end position="239"/>
    </location>
</feature>
<feature type="compositionally biased region" description="Polar residues" evidence="1">
    <location>
        <begin position="62"/>
        <end position="74"/>
    </location>
</feature>
<dbReference type="InParanoid" id="A0A316VLY1"/>
<dbReference type="AlphaFoldDB" id="A0A316VLY1"/>
<feature type="region of interest" description="Disordered" evidence="1">
    <location>
        <begin position="133"/>
        <end position="270"/>
    </location>
</feature>
<sequence>MRFVKHAFIIVLVTFYVLASVKGDSTSTSSTSSSSGSSSGSSSSSSSLESVSQSVSRPFDVSMNNPDPNSNALSTAEKKRIRNRDYMRERRKQFPEFNREQRRNYQKAHENDPEWRANKKAIDQAYRERYKERKKLRDKAYRERNHDAILQRQRKARELKKQRSQRGASEVTLVTKKRKTQELINQSGQKRARVRVDPDQQSKSTESPVAQRQPNSPKTTHASQTLSERDPSSPIDHPRLSQGRNVLRIKLSQKTIDKYLSHQKPRSPSH</sequence>
<keyword evidence="2" id="KW-0732">Signal</keyword>
<proteinExistence type="predicted"/>
<dbReference type="GeneID" id="37022564"/>
<feature type="chain" id="PRO_5016439942" description="BZIP domain-containing protein" evidence="2">
    <location>
        <begin position="24"/>
        <end position="270"/>
    </location>
</feature>
<evidence type="ECO:0000313" key="4">
    <source>
        <dbReference type="Proteomes" id="UP000245771"/>
    </source>
</evidence>
<gene>
    <name evidence="3" type="ORF">FA14DRAFT_177839</name>
</gene>
<feature type="compositionally biased region" description="Basic and acidic residues" evidence="1">
    <location>
        <begin position="83"/>
        <end position="119"/>
    </location>
</feature>
<evidence type="ECO:0000256" key="1">
    <source>
        <dbReference type="SAM" id="MobiDB-lite"/>
    </source>
</evidence>
<accession>A0A316VLY1</accession>
<feature type="compositionally biased region" description="Basic and acidic residues" evidence="1">
    <location>
        <begin position="138"/>
        <end position="149"/>
    </location>
</feature>
<reference evidence="3 4" key="1">
    <citation type="journal article" date="2018" name="Mol. Biol. Evol.">
        <title>Broad Genomic Sampling Reveals a Smut Pathogenic Ancestry of the Fungal Clade Ustilaginomycotina.</title>
        <authorList>
            <person name="Kijpornyongpan T."/>
            <person name="Mondo S.J."/>
            <person name="Barry K."/>
            <person name="Sandor L."/>
            <person name="Lee J."/>
            <person name="Lipzen A."/>
            <person name="Pangilinan J."/>
            <person name="LaButti K."/>
            <person name="Hainaut M."/>
            <person name="Henrissat B."/>
            <person name="Grigoriev I.V."/>
            <person name="Spatafora J.W."/>
            <person name="Aime M.C."/>
        </authorList>
    </citation>
    <scope>NUCLEOTIDE SEQUENCE [LARGE SCALE GENOMIC DNA]</scope>
    <source>
        <strain evidence="3 4">MCA 3882</strain>
    </source>
</reference>
<feature type="compositionally biased region" description="Basic residues" evidence="1">
    <location>
        <begin position="261"/>
        <end position="270"/>
    </location>
</feature>
<evidence type="ECO:0000256" key="2">
    <source>
        <dbReference type="SAM" id="SignalP"/>
    </source>
</evidence>
<organism evidence="3 4">
    <name type="scientific">Meira miltonrushii</name>
    <dbReference type="NCBI Taxonomy" id="1280837"/>
    <lineage>
        <taxon>Eukaryota</taxon>
        <taxon>Fungi</taxon>
        <taxon>Dikarya</taxon>
        <taxon>Basidiomycota</taxon>
        <taxon>Ustilaginomycotina</taxon>
        <taxon>Exobasidiomycetes</taxon>
        <taxon>Exobasidiales</taxon>
        <taxon>Brachybasidiaceae</taxon>
        <taxon>Meira</taxon>
    </lineage>
</organism>
<dbReference type="Proteomes" id="UP000245771">
    <property type="component" value="Unassembled WGS sequence"/>
</dbReference>
<dbReference type="RefSeq" id="XP_025358878.1">
    <property type="nucleotide sequence ID" value="XM_025500783.1"/>
</dbReference>
<feature type="signal peptide" evidence="2">
    <location>
        <begin position="1"/>
        <end position="23"/>
    </location>
</feature>